<evidence type="ECO:0000313" key="2">
    <source>
        <dbReference type="Proteomes" id="UP000221384"/>
    </source>
</evidence>
<sequence>MAETPTKTFAEQMVEKLEAVLLGKASNDVLEYEIGGRQLKKYPFTEIMKLRDRFKREVVAEKKATELAAGLGNPKRKILTRF</sequence>
<dbReference type="EMBL" id="NWVW01000004">
    <property type="protein sequence ID" value="PHO10321.1"/>
    <property type="molecule type" value="Genomic_DNA"/>
</dbReference>
<reference evidence="1 2" key="1">
    <citation type="submission" date="2017-09" db="EMBL/GenBank/DDBJ databases">
        <authorList>
            <person name="Perez-Cataluna A."/>
            <person name="Figueras M.J."/>
            <person name="Salas-Masso N."/>
        </authorList>
    </citation>
    <scope>NUCLEOTIDE SEQUENCE [LARGE SCALE GENOMIC DNA]</scope>
    <source>
        <strain evidence="1 2">F138-33</strain>
    </source>
</reference>
<name>A0ABX4LQS5_9BACT</name>
<keyword evidence="2" id="KW-1185">Reference proteome</keyword>
<evidence type="ECO:0000313" key="1">
    <source>
        <dbReference type="EMBL" id="PHO10321.1"/>
    </source>
</evidence>
<comment type="caution">
    <text evidence="1">The sequence shown here is derived from an EMBL/GenBank/DDBJ whole genome shotgun (WGS) entry which is preliminary data.</text>
</comment>
<organism evidence="1 2">
    <name type="scientific">Malaciobacter canalis</name>
    <dbReference type="NCBI Taxonomy" id="1912871"/>
    <lineage>
        <taxon>Bacteria</taxon>
        <taxon>Pseudomonadati</taxon>
        <taxon>Campylobacterota</taxon>
        <taxon>Epsilonproteobacteria</taxon>
        <taxon>Campylobacterales</taxon>
        <taxon>Arcobacteraceae</taxon>
        <taxon>Malaciobacter</taxon>
    </lineage>
</organism>
<dbReference type="RefSeq" id="WP_099334003.1">
    <property type="nucleotide sequence ID" value="NZ_CP042812.1"/>
</dbReference>
<proteinExistence type="predicted"/>
<accession>A0ABX4LQS5</accession>
<protein>
    <submittedName>
        <fullName evidence="1">Uncharacterized protein</fullName>
    </submittedName>
</protein>
<gene>
    <name evidence="1" type="ORF">CPG37_04545</name>
</gene>
<dbReference type="Proteomes" id="UP000221384">
    <property type="component" value="Unassembled WGS sequence"/>
</dbReference>